<sequence length="335" mass="36393">MPFLSREYRMNTSEASLVRPGASADRWRVNNKPYTAEKPKTLNFSQLCNHRPLLCNMPGKPVLYVGNHLILVEFVDRLVPGPFIATGFEIDDPQGLERLNQAIETKPHPDNRIAGSAKEVDRQVGGHALQKTGGVDQVQAIHQIGVKAIAAHEIALGIGEIGVDDAAIPGDPVGTGPSRPHRPVIVSEAHVPGKLPGRMNPENPAPHGDDQPAGGAQEPGRLFRRSREHDAIQVLAVNAAEPHSQKRAEGMSEIEKRHPALFFRGEVPQLHQIVQYSSKSILVGEIPSVLSGIRIAMAAQIGKIGRDADSRQGLGKFDIPSAVIVHSMPDQHHRF</sequence>
<dbReference type="AlphaFoldDB" id="A0A652ZXE7"/>
<protein>
    <submittedName>
        <fullName evidence="2">Uncharacterized protein</fullName>
    </submittedName>
</protein>
<feature type="region of interest" description="Disordered" evidence="1">
    <location>
        <begin position="190"/>
        <end position="219"/>
    </location>
</feature>
<reference evidence="2" key="1">
    <citation type="submission" date="2018-07" db="EMBL/GenBank/DDBJ databases">
        <authorList>
            <consortium name="Genoscope - CEA"/>
            <person name="William W."/>
        </authorList>
    </citation>
    <scope>NUCLEOTIDE SEQUENCE</scope>
    <source>
        <strain evidence="2">IK1</strain>
    </source>
</reference>
<evidence type="ECO:0000313" key="2">
    <source>
        <dbReference type="EMBL" id="VBB40456.1"/>
    </source>
</evidence>
<proteinExistence type="predicted"/>
<accession>A0A652ZXE7</accession>
<gene>
    <name evidence="2" type="ORF">TRIP_E30028</name>
</gene>
<organism evidence="2">
    <name type="scientific">uncultured Spirochaetota bacterium</name>
    <dbReference type="NCBI Taxonomy" id="460511"/>
    <lineage>
        <taxon>Bacteria</taxon>
        <taxon>Pseudomonadati</taxon>
        <taxon>Spirochaetota</taxon>
        <taxon>environmental samples</taxon>
    </lineage>
</organism>
<name>A0A652ZXE7_9SPIR</name>
<dbReference type="EMBL" id="UPXP01000023">
    <property type="protein sequence ID" value="VBB40456.1"/>
    <property type="molecule type" value="Genomic_DNA"/>
</dbReference>
<evidence type="ECO:0000256" key="1">
    <source>
        <dbReference type="SAM" id="MobiDB-lite"/>
    </source>
</evidence>